<evidence type="ECO:0000256" key="5">
    <source>
        <dbReference type="ARBA" id="ARBA00023089"/>
    </source>
</evidence>
<dbReference type="GO" id="GO:0030154">
    <property type="term" value="P:cell differentiation"/>
    <property type="evidence" value="ECO:0007669"/>
    <property type="project" value="UniProtKB-KW"/>
</dbReference>
<organism evidence="8 9">
    <name type="scientific">Ilex paraguariensis</name>
    <name type="common">yerba mate</name>
    <dbReference type="NCBI Taxonomy" id="185542"/>
    <lineage>
        <taxon>Eukaryota</taxon>
        <taxon>Viridiplantae</taxon>
        <taxon>Streptophyta</taxon>
        <taxon>Embryophyta</taxon>
        <taxon>Tracheophyta</taxon>
        <taxon>Spermatophyta</taxon>
        <taxon>Magnoliopsida</taxon>
        <taxon>eudicotyledons</taxon>
        <taxon>Gunneridae</taxon>
        <taxon>Pentapetalae</taxon>
        <taxon>asterids</taxon>
        <taxon>campanulids</taxon>
        <taxon>Aquifoliales</taxon>
        <taxon>Aquifoliaceae</taxon>
        <taxon>Ilex</taxon>
    </lineage>
</organism>
<comment type="caution">
    <text evidence="8">The sequence shown here is derived from an EMBL/GenBank/DDBJ whole genome shotgun (WGS) entry which is preliminary data.</text>
</comment>
<keyword evidence="2" id="KW-0217">Developmental protein</keyword>
<evidence type="ECO:0000313" key="9">
    <source>
        <dbReference type="Proteomes" id="UP001642360"/>
    </source>
</evidence>
<evidence type="ECO:0000256" key="1">
    <source>
        <dbReference type="ARBA" id="ARBA00005405"/>
    </source>
</evidence>
<evidence type="ECO:0000256" key="3">
    <source>
        <dbReference type="ARBA" id="ARBA00022782"/>
    </source>
</evidence>
<evidence type="ECO:0000256" key="6">
    <source>
        <dbReference type="SAM" id="Coils"/>
    </source>
</evidence>
<evidence type="ECO:0000256" key="2">
    <source>
        <dbReference type="ARBA" id="ARBA00022473"/>
    </source>
</evidence>
<evidence type="ECO:0000313" key="8">
    <source>
        <dbReference type="EMBL" id="CAK9174502.1"/>
    </source>
</evidence>
<gene>
    <name evidence="8" type="ORF">ILEXP_LOCUS44256</name>
</gene>
<keyword evidence="4 6" id="KW-0175">Coiled coil</keyword>
<keyword evidence="5" id="KW-0287">Flowering</keyword>
<comment type="similarity">
    <text evidence="1">Belongs to the FLX family.</text>
</comment>
<accession>A0ABC8TYL0</accession>
<evidence type="ECO:0000256" key="7">
    <source>
        <dbReference type="SAM" id="MobiDB-lite"/>
    </source>
</evidence>
<keyword evidence="9" id="KW-1185">Reference proteome</keyword>
<dbReference type="EMBL" id="CAUOFW020006391">
    <property type="protein sequence ID" value="CAK9174502.1"/>
    <property type="molecule type" value="Genomic_DNA"/>
</dbReference>
<feature type="coiled-coil region" evidence="6">
    <location>
        <begin position="202"/>
        <end position="236"/>
    </location>
</feature>
<protein>
    <recommendedName>
        <fullName evidence="10">Protein FLX-like 3</fullName>
    </recommendedName>
</protein>
<reference evidence="8 9" key="1">
    <citation type="submission" date="2024-02" db="EMBL/GenBank/DDBJ databases">
        <authorList>
            <person name="Vignale AGUSTIN F."/>
            <person name="Sosa J E."/>
            <person name="Modenutti C."/>
        </authorList>
    </citation>
    <scope>NUCLEOTIDE SEQUENCE [LARGE SCALE GENOMIC DNA]</scope>
</reference>
<dbReference type="InterPro" id="IPR040353">
    <property type="entry name" value="FLX/FLX-like"/>
</dbReference>
<dbReference type="PANTHER" id="PTHR33405">
    <property type="entry name" value="PROTEIN FLX-LIKE 2"/>
    <property type="match status" value="1"/>
</dbReference>
<proteinExistence type="inferred from homology"/>
<dbReference type="PANTHER" id="PTHR33405:SF20">
    <property type="entry name" value="PROTEIN FLX-LIKE 3"/>
    <property type="match status" value="1"/>
</dbReference>
<dbReference type="Proteomes" id="UP001642360">
    <property type="component" value="Unassembled WGS sequence"/>
</dbReference>
<evidence type="ECO:0008006" key="10">
    <source>
        <dbReference type="Google" id="ProtNLM"/>
    </source>
</evidence>
<feature type="region of interest" description="Disordered" evidence="7">
    <location>
        <begin position="25"/>
        <end position="45"/>
    </location>
</feature>
<keyword evidence="3" id="KW-0221">Differentiation</keyword>
<name>A0ABC8TYL0_9AQUA</name>
<evidence type="ECO:0000256" key="4">
    <source>
        <dbReference type="ARBA" id="ARBA00023054"/>
    </source>
</evidence>
<dbReference type="GO" id="GO:0009908">
    <property type="term" value="P:flower development"/>
    <property type="evidence" value="ECO:0007669"/>
    <property type="project" value="UniProtKB-KW"/>
</dbReference>
<sequence>MSFHSLLFSFLGQLQMAGRNRIPREAFDNRRGYPPEGPLVRGPLPRPVPPHPALLEEELEIQHVEIRRLLGENRRLVEDRIALQRELGVTREELHRMNMAIADMRAEQELHSRELIERGLKLEADLRATEPLKNEATQLRAEVQRLNTFKQDLSGQVQTLTQDLAKLQADNKQIPLLRAEIDGMHQELMRARNAIDYEKKANIELMEQRQAMEKNLVSMAREVEKLRAELANSEGRPWGAGGPYGMKFNSPEGGFPTPYGDGYGAHMGAADKGPLYGHGSASWGGLEKPRMTRR</sequence>
<dbReference type="AlphaFoldDB" id="A0ABC8TYL0"/>